<evidence type="ECO:0000313" key="5">
    <source>
        <dbReference type="Proteomes" id="UP001168877"/>
    </source>
</evidence>
<dbReference type="InterPro" id="IPR032675">
    <property type="entry name" value="LRR_dom_sf"/>
</dbReference>
<dbReference type="Gene3D" id="3.30.300.130">
    <property type="entry name" value="Fe-S cluster assembly (FSCA)"/>
    <property type="match status" value="1"/>
</dbReference>
<comment type="caution">
    <text evidence="4">The sequence shown here is derived from an EMBL/GenBank/DDBJ whole genome shotgun (WGS) entry which is preliminary data.</text>
</comment>
<organism evidence="4 5">
    <name type="scientific">Acer saccharum</name>
    <name type="common">Sugar maple</name>
    <dbReference type="NCBI Taxonomy" id="4024"/>
    <lineage>
        <taxon>Eukaryota</taxon>
        <taxon>Viridiplantae</taxon>
        <taxon>Streptophyta</taxon>
        <taxon>Embryophyta</taxon>
        <taxon>Tracheophyta</taxon>
        <taxon>Spermatophyta</taxon>
        <taxon>Magnoliopsida</taxon>
        <taxon>eudicotyledons</taxon>
        <taxon>Gunneridae</taxon>
        <taxon>Pentapetalae</taxon>
        <taxon>rosids</taxon>
        <taxon>malvids</taxon>
        <taxon>Sapindales</taxon>
        <taxon>Sapindaceae</taxon>
        <taxon>Hippocastanoideae</taxon>
        <taxon>Acereae</taxon>
        <taxon>Acer</taxon>
    </lineage>
</organism>
<evidence type="ECO:0000313" key="4">
    <source>
        <dbReference type="EMBL" id="KAK0598399.1"/>
    </source>
</evidence>
<dbReference type="GO" id="GO:0005506">
    <property type="term" value="F:iron ion binding"/>
    <property type="evidence" value="ECO:0007669"/>
    <property type="project" value="InterPro"/>
</dbReference>
<keyword evidence="5" id="KW-1185">Reference proteome</keyword>
<dbReference type="GO" id="GO:0051536">
    <property type="term" value="F:iron-sulfur cluster binding"/>
    <property type="evidence" value="ECO:0007669"/>
    <property type="project" value="InterPro"/>
</dbReference>
<dbReference type="Gene3D" id="3.80.10.10">
    <property type="entry name" value="Ribonuclease Inhibitor"/>
    <property type="match status" value="1"/>
</dbReference>
<gene>
    <name evidence="4" type="ORF">LWI29_034299</name>
</gene>
<dbReference type="InterPro" id="IPR055357">
    <property type="entry name" value="LRR_At1g61320_AtMIF1"/>
</dbReference>
<dbReference type="EMBL" id="JAUESC010000004">
    <property type="protein sequence ID" value="KAK0598399.1"/>
    <property type="molecule type" value="Genomic_DNA"/>
</dbReference>
<dbReference type="GO" id="GO:0005198">
    <property type="term" value="F:structural molecule activity"/>
    <property type="evidence" value="ECO:0007669"/>
    <property type="project" value="UniProtKB-ARBA"/>
</dbReference>
<protein>
    <submittedName>
        <fullName evidence="4">Uncharacterized protein</fullName>
    </submittedName>
</protein>
<evidence type="ECO:0000256" key="1">
    <source>
        <dbReference type="ARBA" id="ARBA00006420"/>
    </source>
</evidence>
<dbReference type="SUPFAM" id="SSF52047">
    <property type="entry name" value="RNI-like"/>
    <property type="match status" value="1"/>
</dbReference>
<dbReference type="SUPFAM" id="SSF117916">
    <property type="entry name" value="Fe-S cluster assembly (FSCA) domain-like"/>
    <property type="match status" value="1"/>
</dbReference>
<accession>A0AA39SUA5</accession>
<evidence type="ECO:0000259" key="3">
    <source>
        <dbReference type="Pfam" id="PF23622"/>
    </source>
</evidence>
<proteinExistence type="inferred from homology"/>
<name>A0AA39SUA5_ACESA</name>
<dbReference type="InterPro" id="IPR053772">
    <property type="entry name" value="At1g61320/At1g61330-like"/>
</dbReference>
<dbReference type="PANTHER" id="PTHR34145">
    <property type="entry name" value="OS02G0105600 PROTEIN"/>
    <property type="match status" value="1"/>
</dbReference>
<dbReference type="PANTHER" id="PTHR34145:SF28">
    <property type="entry name" value="F-BOX DOMAIN-CONTAINING PROTEIN"/>
    <property type="match status" value="1"/>
</dbReference>
<comment type="similarity">
    <text evidence="1">Belongs to the NifU family.</text>
</comment>
<dbReference type="GO" id="GO:0016226">
    <property type="term" value="P:iron-sulfur cluster assembly"/>
    <property type="evidence" value="ECO:0007669"/>
    <property type="project" value="InterPro"/>
</dbReference>
<reference evidence="4" key="1">
    <citation type="journal article" date="2022" name="Plant J.">
        <title>Strategies of tolerance reflected in two North American maple genomes.</title>
        <authorList>
            <person name="McEvoy S.L."/>
            <person name="Sezen U.U."/>
            <person name="Trouern-Trend A."/>
            <person name="McMahon S.M."/>
            <person name="Schaberg P.G."/>
            <person name="Yang J."/>
            <person name="Wegrzyn J.L."/>
            <person name="Swenson N.G."/>
        </authorList>
    </citation>
    <scope>NUCLEOTIDE SEQUENCE</scope>
    <source>
        <strain evidence="4">NS2018</strain>
    </source>
</reference>
<sequence length="328" mass="37559">MLSNSRLWSFLHYDEVRSIEIAALCIKKISLWFSKREPSYVIDISKSPLLKYLDLKDANFLDEEFDSIVSKYPLLESLFVSRCNFLEKVIISSIQLKKLKFVNCSSLKDIDIDTPNLVSFYYKVNSVPKSSINAPCSWDVRFENEGALNTSWFLYVKDFLGVNQVEDLFITLKSEKISFKLDEFRKWSPSFPCEGENLHLDLTMRPSNYTALLDGLFSICYPRYMSIVAYGGDFGLFIKDFFDFVLVTVVKAVATPDLAVELPLTTENVENVLDEVRPYLIADRGSVALHEIDGNIVQLKLQGVGSRVSKCVYLLFLPLLVFVEYVKD</sequence>
<reference evidence="4" key="2">
    <citation type="submission" date="2023-06" db="EMBL/GenBank/DDBJ databases">
        <authorList>
            <person name="Swenson N.G."/>
            <person name="Wegrzyn J.L."/>
            <person name="Mcevoy S.L."/>
        </authorList>
    </citation>
    <scope>NUCLEOTIDE SEQUENCE</scope>
    <source>
        <strain evidence="4">NS2018</strain>
        <tissue evidence="4">Leaf</tissue>
    </source>
</reference>
<dbReference type="AlphaFoldDB" id="A0AA39SUA5"/>
<evidence type="ECO:0000259" key="2">
    <source>
        <dbReference type="Pfam" id="PF01106"/>
    </source>
</evidence>
<dbReference type="Pfam" id="PF23622">
    <property type="entry name" value="LRR_At1g61320_AtMIF1"/>
    <property type="match status" value="1"/>
</dbReference>
<dbReference type="Pfam" id="PF01106">
    <property type="entry name" value="NifU"/>
    <property type="match status" value="1"/>
</dbReference>
<feature type="domain" description="NIF system FeS cluster assembly NifU C-terminal" evidence="2">
    <location>
        <begin position="269"/>
        <end position="304"/>
    </location>
</feature>
<dbReference type="Proteomes" id="UP001168877">
    <property type="component" value="Unassembled WGS sequence"/>
</dbReference>
<dbReference type="InterPro" id="IPR034904">
    <property type="entry name" value="FSCA_dom_sf"/>
</dbReference>
<feature type="domain" description="At1g61320/AtMIF1 LRR" evidence="3">
    <location>
        <begin position="37"/>
        <end position="134"/>
    </location>
</feature>
<dbReference type="InterPro" id="IPR001075">
    <property type="entry name" value="NIF_FeS_clus_asmbl_NifU_C"/>
</dbReference>